<dbReference type="GO" id="GO:0016020">
    <property type="term" value="C:membrane"/>
    <property type="evidence" value="ECO:0007669"/>
    <property type="project" value="UniProtKB-SubCell"/>
</dbReference>
<evidence type="ECO:0000313" key="7">
    <source>
        <dbReference type="EMBL" id="KAG8463898.1"/>
    </source>
</evidence>
<evidence type="ECO:0000256" key="2">
    <source>
        <dbReference type="ARBA" id="ARBA00010199"/>
    </source>
</evidence>
<feature type="transmembrane region" description="Helical" evidence="6">
    <location>
        <begin position="311"/>
        <end position="334"/>
    </location>
</feature>
<accession>A0A8J6CDU4</accession>
<dbReference type="EMBL" id="JAGTXO010000014">
    <property type="protein sequence ID" value="KAG8463898.1"/>
    <property type="molecule type" value="Genomic_DNA"/>
</dbReference>
<name>A0A8J6CDU4_DIALT</name>
<feature type="transmembrane region" description="Helical" evidence="6">
    <location>
        <begin position="83"/>
        <end position="105"/>
    </location>
</feature>
<sequence>MPGSSFVELADGVEFIDAMDKPSVGAGKPAAAANDACALDWAAEVRKMLALALPSMMIQANVFFVWMYNVAFAGQHLGSREMAAVSLANLAGNLTALSIQYGLIYALETLTSQAVGSGRLGDVGVLVQRCLVCCVLALIPGFALWLVMEHVLFALGQPPAVAALAARFLRLYAPGLPGMVLFEVLRRFLGCQDIVLPFVPITAVVTWLGHPTLLALLLRLGFGFAAVPIASAFSMWALAVLSLGYVALRRPHAPGTWEGFDLRRALSRDGMAQFLRLAIPGVASMSEWWYWEVVCACVGALGEVQLASHAVAYSLVPMAVMAPIGASIAIAVRVGQLIGEGRPRHAKLVAGCAFGAGMAVVCSYSLLVSLSARSIIGFFTSEEASPQVFRATLEVWPLVSVFLLCDGFYMTLNGVVRALSLQLHASVCVLLALWFIGLPAVLLVAFRTDAGLRGVWATLTPVYALLDVLCLAVVLRADWAGISARVRRGEDSADGLAVDGAAANPGATRARDAVPPMAVVADVALTTKRKPDAVTVRA</sequence>
<dbReference type="NCBIfam" id="TIGR00797">
    <property type="entry name" value="matE"/>
    <property type="match status" value="1"/>
</dbReference>
<feature type="transmembrane region" description="Helical" evidence="6">
    <location>
        <begin position="454"/>
        <end position="475"/>
    </location>
</feature>
<feature type="transmembrane region" description="Helical" evidence="6">
    <location>
        <begin position="160"/>
        <end position="182"/>
    </location>
</feature>
<gene>
    <name evidence="7" type="ORF">KFE25_000066</name>
</gene>
<comment type="caution">
    <text evidence="7">The sequence shown here is derived from an EMBL/GenBank/DDBJ whole genome shotgun (WGS) entry which is preliminary data.</text>
</comment>
<dbReference type="OrthoDB" id="2126698at2759"/>
<dbReference type="InterPro" id="IPR002528">
    <property type="entry name" value="MATE_fam"/>
</dbReference>
<keyword evidence="5 6" id="KW-0472">Membrane</keyword>
<dbReference type="Pfam" id="PF01554">
    <property type="entry name" value="MatE"/>
    <property type="match status" value="2"/>
</dbReference>
<dbReference type="GO" id="GO:0042910">
    <property type="term" value="F:xenobiotic transmembrane transporter activity"/>
    <property type="evidence" value="ECO:0007669"/>
    <property type="project" value="InterPro"/>
</dbReference>
<dbReference type="GO" id="GO:0015297">
    <property type="term" value="F:antiporter activity"/>
    <property type="evidence" value="ECO:0007669"/>
    <property type="project" value="InterPro"/>
</dbReference>
<organism evidence="7 8">
    <name type="scientific">Diacronema lutheri</name>
    <name type="common">Unicellular marine alga</name>
    <name type="synonym">Monochrysis lutheri</name>
    <dbReference type="NCBI Taxonomy" id="2081491"/>
    <lineage>
        <taxon>Eukaryota</taxon>
        <taxon>Haptista</taxon>
        <taxon>Haptophyta</taxon>
        <taxon>Pavlovophyceae</taxon>
        <taxon>Pavlovales</taxon>
        <taxon>Pavlovaceae</taxon>
        <taxon>Diacronema</taxon>
    </lineage>
</organism>
<evidence type="ECO:0000256" key="1">
    <source>
        <dbReference type="ARBA" id="ARBA00004141"/>
    </source>
</evidence>
<dbReference type="PANTHER" id="PTHR11206">
    <property type="entry name" value="MULTIDRUG RESISTANCE PROTEIN"/>
    <property type="match status" value="1"/>
</dbReference>
<keyword evidence="3 6" id="KW-0812">Transmembrane</keyword>
<feature type="transmembrane region" description="Helical" evidence="6">
    <location>
        <begin position="224"/>
        <end position="248"/>
    </location>
</feature>
<dbReference type="OMA" id="GAGQHDM"/>
<evidence type="ECO:0000256" key="3">
    <source>
        <dbReference type="ARBA" id="ARBA00022692"/>
    </source>
</evidence>
<feature type="transmembrane region" description="Helical" evidence="6">
    <location>
        <begin position="427"/>
        <end position="448"/>
    </location>
</feature>
<evidence type="ECO:0000256" key="4">
    <source>
        <dbReference type="ARBA" id="ARBA00022989"/>
    </source>
</evidence>
<keyword evidence="4 6" id="KW-1133">Transmembrane helix</keyword>
<protein>
    <recommendedName>
        <fullName evidence="9">Multidrug and toxic compound extrusion protein</fullName>
    </recommendedName>
</protein>
<reference evidence="7" key="1">
    <citation type="submission" date="2021-05" db="EMBL/GenBank/DDBJ databases">
        <title>The genome of the haptophyte Pavlova lutheri (Diacronema luteri, Pavlovales) - a model for lipid biosynthesis in eukaryotic algae.</title>
        <authorList>
            <person name="Hulatt C.J."/>
            <person name="Posewitz M.C."/>
        </authorList>
    </citation>
    <scope>NUCLEOTIDE SEQUENCE</scope>
    <source>
        <strain evidence="7">NIVA-4/92</strain>
    </source>
</reference>
<dbReference type="InterPro" id="IPR045069">
    <property type="entry name" value="MATE_euk"/>
</dbReference>
<proteinExistence type="inferred from homology"/>
<keyword evidence="8" id="KW-1185">Reference proteome</keyword>
<dbReference type="Proteomes" id="UP000751190">
    <property type="component" value="Unassembled WGS sequence"/>
</dbReference>
<comment type="subcellular location">
    <subcellularLocation>
        <location evidence="1">Membrane</location>
        <topology evidence="1">Multi-pass membrane protein</topology>
    </subcellularLocation>
</comment>
<feature type="transmembrane region" description="Helical" evidence="6">
    <location>
        <begin position="49"/>
        <end position="71"/>
    </location>
</feature>
<evidence type="ECO:0008006" key="9">
    <source>
        <dbReference type="Google" id="ProtNLM"/>
    </source>
</evidence>
<dbReference type="GO" id="GO:1990961">
    <property type="term" value="P:xenobiotic detoxification by transmembrane export across the plasma membrane"/>
    <property type="evidence" value="ECO:0007669"/>
    <property type="project" value="InterPro"/>
</dbReference>
<evidence type="ECO:0000256" key="6">
    <source>
        <dbReference type="SAM" id="Phobius"/>
    </source>
</evidence>
<feature type="transmembrane region" description="Helical" evidence="6">
    <location>
        <begin position="126"/>
        <end position="148"/>
    </location>
</feature>
<dbReference type="CDD" id="cd13132">
    <property type="entry name" value="MATE_eukaryotic"/>
    <property type="match status" value="1"/>
</dbReference>
<feature type="transmembrane region" description="Helical" evidence="6">
    <location>
        <begin position="346"/>
        <end position="367"/>
    </location>
</feature>
<dbReference type="AlphaFoldDB" id="A0A8J6CDU4"/>
<feature type="transmembrane region" description="Helical" evidence="6">
    <location>
        <begin position="395"/>
        <end position="415"/>
    </location>
</feature>
<feature type="transmembrane region" description="Helical" evidence="6">
    <location>
        <begin position="194"/>
        <end position="218"/>
    </location>
</feature>
<evidence type="ECO:0000256" key="5">
    <source>
        <dbReference type="ARBA" id="ARBA00023136"/>
    </source>
</evidence>
<comment type="similarity">
    <text evidence="2">Belongs to the multi antimicrobial extrusion (MATE) (TC 2.A.66.1) family.</text>
</comment>
<evidence type="ECO:0000313" key="8">
    <source>
        <dbReference type="Proteomes" id="UP000751190"/>
    </source>
</evidence>